<dbReference type="GO" id="GO:0047372">
    <property type="term" value="F:monoacylglycerol lipase activity"/>
    <property type="evidence" value="ECO:0007669"/>
    <property type="project" value="TreeGrafter"/>
</dbReference>
<comment type="caution">
    <text evidence="2">The sequence shown here is derived from an EMBL/GenBank/DDBJ whole genome shotgun (WGS) entry which is preliminary data.</text>
</comment>
<dbReference type="PRINTS" id="PR00111">
    <property type="entry name" value="ABHYDROLASE"/>
</dbReference>
<sequence length="309" mass="32966">MRVIDGRSVGDAVATDSGAYAPFPLRDQPERWSLVRRTVETTAGVVVVHHRPGPDPVLLLHGVAGSWTTWTPLLDAAHDFAGRGVVLLDLPGWGASSTPAEPLTVDGAAEVVTVVLDALGVGRVDVVGHSMGAFVALHLAVVLPGRVRSLSLVSPTTTATVRAARHPWRALGHLPAYTLLRGGLLVTGRAALPLLRGLAAVGLLRLLAAPVFTHVRRLDRSVLDAFVRELRPREFTAAARSAARYDTERWRGVRCPVVAVLGRDDVFARPADLDELRAAMPQARTVLLDDCGHFAHVEHPAEVAALLAP</sequence>
<organism evidence="2 4">
    <name type="scientific">Curtobacterium luteum</name>
    <dbReference type="NCBI Taxonomy" id="33881"/>
    <lineage>
        <taxon>Bacteria</taxon>
        <taxon>Bacillati</taxon>
        <taxon>Actinomycetota</taxon>
        <taxon>Actinomycetes</taxon>
        <taxon>Micrococcales</taxon>
        <taxon>Microbacteriaceae</taxon>
        <taxon>Curtobacterium</taxon>
    </lineage>
</organism>
<accession>A0A8H9GD08</accession>
<evidence type="ECO:0000313" key="4">
    <source>
        <dbReference type="Proteomes" id="UP000648535"/>
    </source>
</evidence>
<dbReference type="RefSeq" id="WP_175327800.1">
    <property type="nucleotide sequence ID" value="NZ_BMOI01000020.1"/>
</dbReference>
<dbReference type="EMBL" id="BMOI01000020">
    <property type="protein sequence ID" value="GGL12512.1"/>
    <property type="molecule type" value="Genomic_DNA"/>
</dbReference>
<name>A0A8H9GD08_9MICO</name>
<protein>
    <submittedName>
        <fullName evidence="2">Hydrolase</fullName>
    </submittedName>
    <submittedName>
        <fullName evidence="3">Pimeloyl-ACP methyl ester carboxylesterase</fullName>
    </submittedName>
</protein>
<keyword evidence="2" id="KW-0378">Hydrolase</keyword>
<evidence type="ECO:0000259" key="1">
    <source>
        <dbReference type="Pfam" id="PF00561"/>
    </source>
</evidence>
<dbReference type="AlphaFoldDB" id="A0A8H9GD08"/>
<dbReference type="PANTHER" id="PTHR43798:SF5">
    <property type="entry name" value="MONOACYLGLYCEROL LIPASE ABHD6"/>
    <property type="match status" value="1"/>
</dbReference>
<dbReference type="EMBL" id="JAFBCG010000001">
    <property type="protein sequence ID" value="MBM7801302.1"/>
    <property type="molecule type" value="Genomic_DNA"/>
</dbReference>
<dbReference type="InterPro" id="IPR000639">
    <property type="entry name" value="Epox_hydrolase-like"/>
</dbReference>
<dbReference type="InterPro" id="IPR050266">
    <property type="entry name" value="AB_hydrolase_sf"/>
</dbReference>
<dbReference type="PRINTS" id="PR00412">
    <property type="entry name" value="EPOXHYDRLASE"/>
</dbReference>
<dbReference type="Gene3D" id="3.40.50.1820">
    <property type="entry name" value="alpha/beta hydrolase"/>
    <property type="match status" value="1"/>
</dbReference>
<dbReference type="Proteomes" id="UP000648535">
    <property type="component" value="Unassembled WGS sequence"/>
</dbReference>
<evidence type="ECO:0000313" key="3">
    <source>
        <dbReference type="EMBL" id="MBM7801302.1"/>
    </source>
</evidence>
<dbReference type="GO" id="GO:0046464">
    <property type="term" value="P:acylglycerol catabolic process"/>
    <property type="evidence" value="ECO:0007669"/>
    <property type="project" value="TreeGrafter"/>
</dbReference>
<feature type="domain" description="AB hydrolase-1" evidence="1">
    <location>
        <begin position="56"/>
        <end position="300"/>
    </location>
</feature>
<dbReference type="SUPFAM" id="SSF53474">
    <property type="entry name" value="alpha/beta-Hydrolases"/>
    <property type="match status" value="1"/>
</dbReference>
<evidence type="ECO:0000313" key="2">
    <source>
        <dbReference type="EMBL" id="GGL12512.1"/>
    </source>
</evidence>
<evidence type="ECO:0000313" key="5">
    <source>
        <dbReference type="Proteomes" id="UP000746584"/>
    </source>
</evidence>
<dbReference type="InterPro" id="IPR029058">
    <property type="entry name" value="AB_hydrolase_fold"/>
</dbReference>
<dbReference type="Proteomes" id="UP000746584">
    <property type="component" value="Unassembled WGS sequence"/>
</dbReference>
<reference evidence="2" key="1">
    <citation type="journal article" date="2014" name="Int. J. Syst. Evol. Microbiol.">
        <title>Complete genome sequence of Corynebacterium casei LMG S-19264T (=DSM 44701T), isolated from a smear-ripened cheese.</title>
        <authorList>
            <consortium name="US DOE Joint Genome Institute (JGI-PGF)"/>
            <person name="Walter F."/>
            <person name="Albersmeier A."/>
            <person name="Kalinowski J."/>
            <person name="Ruckert C."/>
        </authorList>
    </citation>
    <scope>NUCLEOTIDE SEQUENCE</scope>
    <source>
        <strain evidence="2">JCM 1480</strain>
    </source>
</reference>
<dbReference type="InterPro" id="IPR000073">
    <property type="entry name" value="AB_hydrolase_1"/>
</dbReference>
<gene>
    <name evidence="2" type="ORF">GCM10009769_33100</name>
    <name evidence="3" type="ORF">JOE58_000553</name>
</gene>
<dbReference type="GO" id="GO:0016020">
    <property type="term" value="C:membrane"/>
    <property type="evidence" value="ECO:0007669"/>
    <property type="project" value="TreeGrafter"/>
</dbReference>
<reference evidence="2" key="2">
    <citation type="submission" date="2020-09" db="EMBL/GenBank/DDBJ databases">
        <authorList>
            <person name="Sun Q."/>
            <person name="Ohkuma M."/>
        </authorList>
    </citation>
    <scope>NUCLEOTIDE SEQUENCE</scope>
    <source>
        <strain evidence="2">JCM 1480</strain>
    </source>
</reference>
<keyword evidence="5" id="KW-1185">Reference proteome</keyword>
<reference evidence="3 5" key="3">
    <citation type="submission" date="2021-01" db="EMBL/GenBank/DDBJ databases">
        <title>Sequencing the genomes of 1000 actinobacteria strains.</title>
        <authorList>
            <person name="Klenk H.-P."/>
        </authorList>
    </citation>
    <scope>NUCLEOTIDE SEQUENCE [LARGE SCALE GENOMIC DNA]</scope>
    <source>
        <strain evidence="3 5">DSM 20542</strain>
    </source>
</reference>
<dbReference type="Pfam" id="PF00561">
    <property type="entry name" value="Abhydrolase_1"/>
    <property type="match status" value="1"/>
</dbReference>
<proteinExistence type="predicted"/>
<dbReference type="PANTHER" id="PTHR43798">
    <property type="entry name" value="MONOACYLGLYCEROL LIPASE"/>
    <property type="match status" value="1"/>
</dbReference>